<dbReference type="InterPro" id="IPR029044">
    <property type="entry name" value="Nucleotide-diphossugar_trans"/>
</dbReference>
<reference evidence="6 7" key="1">
    <citation type="submission" date="2019-03" db="EMBL/GenBank/DDBJ databases">
        <title>Subsurface microbial communities from deep shales in Ohio and West Virginia, USA.</title>
        <authorList>
            <person name="Wrighton K."/>
        </authorList>
    </citation>
    <scope>NUCLEOTIDE SEQUENCE [LARGE SCALE GENOMIC DNA]</scope>
    <source>
        <strain evidence="6 7">DSMZ 11287</strain>
    </source>
</reference>
<dbReference type="PANTHER" id="PTHR43179:SF12">
    <property type="entry name" value="GALACTOFURANOSYLTRANSFERASE GLFT2"/>
    <property type="match status" value="1"/>
</dbReference>
<dbReference type="Proteomes" id="UP000295472">
    <property type="component" value="Unassembled WGS sequence"/>
</dbReference>
<dbReference type="GO" id="GO:0016757">
    <property type="term" value="F:glycosyltransferase activity"/>
    <property type="evidence" value="ECO:0007669"/>
    <property type="project" value="UniProtKB-KW"/>
</dbReference>
<dbReference type="RefSeq" id="WP_134059229.1">
    <property type="nucleotide sequence ID" value="NZ_SOEF01000015.1"/>
</dbReference>
<comment type="caution">
    <text evidence="6">The sequence shown here is derived from an EMBL/GenBank/DDBJ whole genome shotgun (WGS) entry which is preliminary data.</text>
</comment>
<comment type="pathway">
    <text evidence="1">Cell wall biogenesis; cell wall polysaccharide biosynthesis.</text>
</comment>
<keyword evidence="4" id="KW-0808">Transferase</keyword>
<evidence type="ECO:0000256" key="3">
    <source>
        <dbReference type="ARBA" id="ARBA00022676"/>
    </source>
</evidence>
<gene>
    <name evidence="6" type="ORF">C7954_11539</name>
</gene>
<evidence type="ECO:0000259" key="5">
    <source>
        <dbReference type="Pfam" id="PF00535"/>
    </source>
</evidence>
<proteinExistence type="inferred from homology"/>
<organism evidence="6 7">
    <name type="scientific">Halanaerobium congolense</name>
    <dbReference type="NCBI Taxonomy" id="54121"/>
    <lineage>
        <taxon>Bacteria</taxon>
        <taxon>Bacillati</taxon>
        <taxon>Bacillota</taxon>
        <taxon>Clostridia</taxon>
        <taxon>Halanaerobiales</taxon>
        <taxon>Halanaerobiaceae</taxon>
        <taxon>Halanaerobium</taxon>
    </lineage>
</organism>
<keyword evidence="3" id="KW-0328">Glycosyltransferase</keyword>
<accession>A0A4R8GHB5</accession>
<evidence type="ECO:0000313" key="7">
    <source>
        <dbReference type="Proteomes" id="UP000295472"/>
    </source>
</evidence>
<comment type="similarity">
    <text evidence="2">Belongs to the glycosyltransferase 2 family.</text>
</comment>
<sequence length="347" mass="40558">MNYPKVNIILLNYNGVKDTIECLESLRCITYPNYNIVVVDNNSTDESFLNIDNWCKNQLSGIRKVTNFSYKKDNLKVHEYNQNDSEKSKKKIGVNDFFSKITLIKSNKNLGFAGGNNIGIEYSLKFNSDYILLLNNDTLVENNFLDHLVECLEGNNSAASAPAIYKYPEKKKIWFYKGRRNWYKGLGLNIDYTAMAKSLEKPIKTDFLTGCCMLLNTNLLKDQDLLKLDEDYFLYYEDDDFSAKIRNHNLDLLFCPNSKIYHKVSASVGKTNPILSYYFTRNRLLFMKKNSPNIIYSVTFNIFFIITRLVRLTQWLISGEYDNIKMMLKGFYDYYFSNFGKYESDKK</sequence>
<dbReference type="AlphaFoldDB" id="A0A4R8GHB5"/>
<name>A0A4R8GHB5_9FIRM</name>
<dbReference type="SUPFAM" id="SSF53448">
    <property type="entry name" value="Nucleotide-diphospho-sugar transferases"/>
    <property type="match status" value="1"/>
</dbReference>
<dbReference type="Pfam" id="PF00535">
    <property type="entry name" value="Glycos_transf_2"/>
    <property type="match status" value="2"/>
</dbReference>
<dbReference type="GeneID" id="57012761"/>
<evidence type="ECO:0000313" key="6">
    <source>
        <dbReference type="EMBL" id="TDX43658.1"/>
    </source>
</evidence>
<dbReference type="EMBL" id="SOEF01000015">
    <property type="protein sequence ID" value="TDX43658.1"/>
    <property type="molecule type" value="Genomic_DNA"/>
</dbReference>
<dbReference type="Gene3D" id="3.90.550.10">
    <property type="entry name" value="Spore Coat Polysaccharide Biosynthesis Protein SpsA, Chain A"/>
    <property type="match status" value="1"/>
</dbReference>
<protein>
    <recommendedName>
        <fullName evidence="5">Glycosyltransferase 2-like domain-containing protein</fullName>
    </recommendedName>
</protein>
<evidence type="ECO:0000256" key="2">
    <source>
        <dbReference type="ARBA" id="ARBA00006739"/>
    </source>
</evidence>
<dbReference type="CDD" id="cd04186">
    <property type="entry name" value="GT_2_like_c"/>
    <property type="match status" value="1"/>
</dbReference>
<feature type="domain" description="Glycosyltransferase 2-like" evidence="5">
    <location>
        <begin position="8"/>
        <end position="65"/>
    </location>
</feature>
<dbReference type="PANTHER" id="PTHR43179">
    <property type="entry name" value="RHAMNOSYLTRANSFERASE WBBL"/>
    <property type="match status" value="1"/>
</dbReference>
<evidence type="ECO:0000256" key="1">
    <source>
        <dbReference type="ARBA" id="ARBA00004776"/>
    </source>
</evidence>
<evidence type="ECO:0000256" key="4">
    <source>
        <dbReference type="ARBA" id="ARBA00022679"/>
    </source>
</evidence>
<feature type="domain" description="Glycosyltransferase 2-like" evidence="5">
    <location>
        <begin position="98"/>
        <end position="221"/>
    </location>
</feature>
<dbReference type="InterPro" id="IPR001173">
    <property type="entry name" value="Glyco_trans_2-like"/>
</dbReference>